<keyword evidence="5" id="KW-1015">Disulfide bond</keyword>
<keyword evidence="4" id="KW-0472">Membrane</keyword>
<dbReference type="InterPro" id="IPR004263">
    <property type="entry name" value="Exostosin"/>
</dbReference>
<dbReference type="GO" id="GO:1901135">
    <property type="term" value="P:carbohydrate derivative metabolic process"/>
    <property type="evidence" value="ECO:0007669"/>
    <property type="project" value="UniProtKB-ARBA"/>
</dbReference>
<reference evidence="6 7" key="1">
    <citation type="submission" date="2018-11" db="EMBL/GenBank/DDBJ databases">
        <authorList>
            <consortium name="Pathogen Informatics"/>
        </authorList>
    </citation>
    <scope>NUCLEOTIDE SEQUENCE [LARGE SCALE GENOMIC DNA]</scope>
    <source>
        <strain>Denwood</strain>
        <strain evidence="7">Zambia</strain>
    </source>
</reference>
<dbReference type="PANTHER" id="PTHR48261:SF2">
    <property type="entry name" value="ACETYLGLUCOSAMINYLTRANSFERASE"/>
    <property type="match status" value="1"/>
</dbReference>
<dbReference type="PANTHER" id="PTHR48261">
    <property type="entry name" value="ACETYLGLUCOSAMINYLTRANSFERASE"/>
    <property type="match status" value="1"/>
</dbReference>
<name>A0A183PZB5_9TREM</name>
<evidence type="ECO:0000256" key="3">
    <source>
        <dbReference type="ARBA" id="ARBA00022679"/>
    </source>
</evidence>
<keyword evidence="3" id="KW-0808">Transferase</keyword>
<dbReference type="Pfam" id="PF09258">
    <property type="entry name" value="Glyco_transf_64"/>
    <property type="match status" value="1"/>
</dbReference>
<dbReference type="InterPro" id="IPR029044">
    <property type="entry name" value="Nucleotide-diphossugar_trans"/>
</dbReference>
<keyword evidence="7" id="KW-1185">Reference proteome</keyword>
<dbReference type="GO" id="GO:0005789">
    <property type="term" value="C:endoplasmic reticulum membrane"/>
    <property type="evidence" value="ECO:0007669"/>
    <property type="project" value="UniProtKB-SubCell"/>
</dbReference>
<dbReference type="Proteomes" id="UP000269396">
    <property type="component" value="Unassembled WGS sequence"/>
</dbReference>
<dbReference type="STRING" id="31246.A0A183PZB5"/>
<accession>A0A183PZB5</accession>
<evidence type="ECO:0000313" key="6">
    <source>
        <dbReference type="EMBL" id="VDP80521.1"/>
    </source>
</evidence>
<evidence type="ECO:0000256" key="2">
    <source>
        <dbReference type="ARBA" id="ARBA00010271"/>
    </source>
</evidence>
<evidence type="ECO:0000256" key="1">
    <source>
        <dbReference type="ARBA" id="ARBA00004648"/>
    </source>
</evidence>
<dbReference type="GO" id="GO:0016757">
    <property type="term" value="F:glycosyltransferase activity"/>
    <property type="evidence" value="ECO:0007669"/>
    <property type="project" value="InterPro"/>
</dbReference>
<sequence>MKIHNLIVFSYYHHLYQTLLDRKLHEIVNVFNNCEDILFNCLISHVTSLPPIKLFSTSHTEQKLLSTNGILNLTELNTYREQRSLCIQAFSQHFIKVPYTGKHSNHNINNQYTSGRDTPELYLPLYENSYR</sequence>
<protein>
    <submittedName>
        <fullName evidence="6">Uncharacterized protein</fullName>
    </submittedName>
</protein>
<dbReference type="EMBL" id="UZAL01042826">
    <property type="protein sequence ID" value="VDP80521.1"/>
    <property type="molecule type" value="Genomic_DNA"/>
</dbReference>
<comment type="subcellular location">
    <subcellularLocation>
        <location evidence="1">Endoplasmic reticulum membrane</location>
        <topology evidence="1">Single-pass type II membrane protein</topology>
    </subcellularLocation>
</comment>
<dbReference type="Gene3D" id="3.90.550.10">
    <property type="entry name" value="Spore Coat Polysaccharide Biosynthesis Protein SpsA, Chain A"/>
    <property type="match status" value="1"/>
</dbReference>
<dbReference type="AlphaFoldDB" id="A0A183PZB5"/>
<evidence type="ECO:0000256" key="5">
    <source>
        <dbReference type="ARBA" id="ARBA00023157"/>
    </source>
</evidence>
<evidence type="ECO:0000256" key="4">
    <source>
        <dbReference type="ARBA" id="ARBA00023136"/>
    </source>
</evidence>
<comment type="similarity">
    <text evidence="2">Belongs to the glycosyltransferase 47 family.</text>
</comment>
<dbReference type="InterPro" id="IPR015338">
    <property type="entry name" value="GT64_dom"/>
</dbReference>
<gene>
    <name evidence="6" type="ORF">SMTD_LOCUS19701</name>
</gene>
<evidence type="ECO:0000313" key="7">
    <source>
        <dbReference type="Proteomes" id="UP000269396"/>
    </source>
</evidence>
<organism evidence="6 7">
    <name type="scientific">Schistosoma mattheei</name>
    <dbReference type="NCBI Taxonomy" id="31246"/>
    <lineage>
        <taxon>Eukaryota</taxon>
        <taxon>Metazoa</taxon>
        <taxon>Spiralia</taxon>
        <taxon>Lophotrochozoa</taxon>
        <taxon>Platyhelminthes</taxon>
        <taxon>Trematoda</taxon>
        <taxon>Digenea</taxon>
        <taxon>Strigeidida</taxon>
        <taxon>Schistosomatoidea</taxon>
        <taxon>Schistosomatidae</taxon>
        <taxon>Schistosoma</taxon>
    </lineage>
</organism>
<proteinExistence type="inferred from homology"/>